<dbReference type="PANTHER" id="PTHR33086:SF73">
    <property type="entry name" value="OS01G0245901 PROTEIN"/>
    <property type="match status" value="1"/>
</dbReference>
<protein>
    <recommendedName>
        <fullName evidence="2">DUF1618 domain-containing protein</fullName>
    </recommendedName>
</protein>
<organism evidence="3 4">
    <name type="scientific">Urochloa decumbens</name>
    <dbReference type="NCBI Taxonomy" id="240449"/>
    <lineage>
        <taxon>Eukaryota</taxon>
        <taxon>Viridiplantae</taxon>
        <taxon>Streptophyta</taxon>
        <taxon>Embryophyta</taxon>
        <taxon>Tracheophyta</taxon>
        <taxon>Spermatophyta</taxon>
        <taxon>Magnoliopsida</taxon>
        <taxon>Liliopsida</taxon>
        <taxon>Poales</taxon>
        <taxon>Poaceae</taxon>
        <taxon>PACMAD clade</taxon>
        <taxon>Panicoideae</taxon>
        <taxon>Panicodae</taxon>
        <taxon>Paniceae</taxon>
        <taxon>Melinidinae</taxon>
        <taxon>Urochloa</taxon>
    </lineage>
</organism>
<accession>A0ABC9E5X5</accession>
<sequence length="442" mass="47373">MAMPWVILSRIIRVGPGPGAAAAGAPAAAQAQAQEQHAAPAGAPPAQGQHAPARPDFILPALPPPRVTVLSAGRAAHPDPENHDRYPYIIAAGSHCLLAHFSVHPFHGTQFTDNGLHESNFVVVRDFHVGGGGVGRGVAERVPGRSGRIPILSSLGNVSLATNNRGDYQVAELQLDRGRNYATVIYFSTTRLEGWAGRFLTCPPAARDRDRDRIPHGAVHVDGNLWWFDLTWGILSCDASLRDAALVFHELPAGRGLGDGEEPPPHIRTKRCVTGSLGRLRYVEIIANDDGGGGAARVAMWTRSRNPDGNGWRWDADYSVSFEEIWDDDSYRRTGLPRNVPLLVVVCPSDPHLVYFALEQRIFGVNVPQHRVMHGAVYEPPDLPWAAAGPVSGRYLLACYLPTATEDSPSNAATTGSAPCSATNVGSKRARPPDEGPEGGGC</sequence>
<name>A0ABC9E5X5_9POAL</name>
<dbReference type="PANTHER" id="PTHR33086">
    <property type="entry name" value="OS05G0468200 PROTEIN-RELATED"/>
    <property type="match status" value="1"/>
</dbReference>
<dbReference type="InterPro" id="IPR011676">
    <property type="entry name" value="DUF1618"/>
</dbReference>
<evidence type="ECO:0000256" key="1">
    <source>
        <dbReference type="SAM" id="MobiDB-lite"/>
    </source>
</evidence>
<gene>
    <name evidence="3" type="ORF">URODEC1_LOCUS92807</name>
</gene>
<dbReference type="Proteomes" id="UP001497457">
    <property type="component" value="Chromosome 36b"/>
</dbReference>
<evidence type="ECO:0000259" key="2">
    <source>
        <dbReference type="Pfam" id="PF07762"/>
    </source>
</evidence>
<feature type="compositionally biased region" description="Low complexity" evidence="1">
    <location>
        <begin position="27"/>
        <end position="52"/>
    </location>
</feature>
<feature type="region of interest" description="Disordered" evidence="1">
    <location>
        <begin position="407"/>
        <end position="442"/>
    </location>
</feature>
<dbReference type="EMBL" id="OZ075146">
    <property type="protein sequence ID" value="CAL5052600.1"/>
    <property type="molecule type" value="Genomic_DNA"/>
</dbReference>
<feature type="compositionally biased region" description="Polar residues" evidence="1">
    <location>
        <begin position="407"/>
        <end position="426"/>
    </location>
</feature>
<feature type="domain" description="DUF1618" evidence="2">
    <location>
        <begin position="227"/>
        <end position="355"/>
    </location>
</feature>
<proteinExistence type="predicted"/>
<dbReference type="Pfam" id="PF07762">
    <property type="entry name" value="DUF1618"/>
    <property type="match status" value="1"/>
</dbReference>
<feature type="region of interest" description="Disordered" evidence="1">
    <location>
        <begin position="27"/>
        <end position="54"/>
    </location>
</feature>
<evidence type="ECO:0000313" key="4">
    <source>
        <dbReference type="Proteomes" id="UP001497457"/>
    </source>
</evidence>
<reference evidence="4" key="1">
    <citation type="submission" date="2024-06" db="EMBL/GenBank/DDBJ databases">
        <authorList>
            <person name="Ryan C."/>
        </authorList>
    </citation>
    <scope>NUCLEOTIDE SEQUENCE [LARGE SCALE GENOMIC DNA]</scope>
</reference>
<dbReference type="AlphaFoldDB" id="A0ABC9E5X5"/>
<evidence type="ECO:0000313" key="3">
    <source>
        <dbReference type="EMBL" id="CAL5052600.1"/>
    </source>
</evidence>
<reference evidence="3 4" key="2">
    <citation type="submission" date="2024-10" db="EMBL/GenBank/DDBJ databases">
        <authorList>
            <person name="Ryan C."/>
        </authorList>
    </citation>
    <scope>NUCLEOTIDE SEQUENCE [LARGE SCALE GENOMIC DNA]</scope>
</reference>
<keyword evidence="4" id="KW-1185">Reference proteome</keyword>